<name>A0A1G8D4V3_9RHOO</name>
<dbReference type="InterPro" id="IPR008554">
    <property type="entry name" value="Glutaredoxin-like"/>
</dbReference>
<sequence length="81" mass="9234">MAFCLTLISRSYCHLCHDMESEASVLVAEFDGELKVLDVDADPELLALYDERVPVLLHQDEILSQYFLDPGKVRDYLSKIS</sequence>
<dbReference type="STRING" id="83767.SAMN05660652_01830"/>
<dbReference type="SUPFAM" id="SSF52833">
    <property type="entry name" value="Thioredoxin-like"/>
    <property type="match status" value="1"/>
</dbReference>
<accession>A0A1G8D4V3</accession>
<reference evidence="1 2" key="1">
    <citation type="submission" date="2016-10" db="EMBL/GenBank/DDBJ databases">
        <authorList>
            <person name="de Groot N.N."/>
        </authorList>
    </citation>
    <scope>NUCLEOTIDE SEQUENCE [LARGE SCALE GENOMIC DNA]</scope>
    <source>
        <strain evidence="1 2">DSM 5885</strain>
    </source>
</reference>
<dbReference type="Proteomes" id="UP000198607">
    <property type="component" value="Unassembled WGS sequence"/>
</dbReference>
<evidence type="ECO:0000313" key="1">
    <source>
        <dbReference type="EMBL" id="SDH52766.1"/>
    </source>
</evidence>
<dbReference type="InterPro" id="IPR036249">
    <property type="entry name" value="Thioredoxin-like_sf"/>
</dbReference>
<proteinExistence type="predicted"/>
<dbReference type="OrthoDB" id="8779161at2"/>
<gene>
    <name evidence="1" type="ORF">SAMN05660652_01830</name>
</gene>
<protein>
    <submittedName>
        <fullName evidence="1">Glutaredoxin-like domain</fullName>
    </submittedName>
</protein>
<dbReference type="Gene3D" id="3.40.30.10">
    <property type="entry name" value="Glutaredoxin"/>
    <property type="match status" value="1"/>
</dbReference>
<organism evidence="1 2">
    <name type="scientific">Propionivibrio dicarboxylicus</name>
    <dbReference type="NCBI Taxonomy" id="83767"/>
    <lineage>
        <taxon>Bacteria</taxon>
        <taxon>Pseudomonadati</taxon>
        <taxon>Pseudomonadota</taxon>
        <taxon>Betaproteobacteria</taxon>
        <taxon>Rhodocyclales</taxon>
        <taxon>Rhodocyclaceae</taxon>
        <taxon>Propionivibrio</taxon>
    </lineage>
</organism>
<dbReference type="AlphaFoldDB" id="A0A1G8D4V3"/>
<dbReference type="Pfam" id="PF05768">
    <property type="entry name" value="Glrx-like"/>
    <property type="match status" value="1"/>
</dbReference>
<keyword evidence="2" id="KW-1185">Reference proteome</keyword>
<dbReference type="EMBL" id="FNCY01000006">
    <property type="protein sequence ID" value="SDH52766.1"/>
    <property type="molecule type" value="Genomic_DNA"/>
</dbReference>
<dbReference type="RefSeq" id="WP_091936799.1">
    <property type="nucleotide sequence ID" value="NZ_FNCY01000006.1"/>
</dbReference>
<evidence type="ECO:0000313" key="2">
    <source>
        <dbReference type="Proteomes" id="UP000198607"/>
    </source>
</evidence>